<proteinExistence type="predicted"/>
<gene>
    <name evidence="2" type="ORF">PTRG_06203</name>
</gene>
<feature type="compositionally biased region" description="Basic and acidic residues" evidence="1">
    <location>
        <begin position="170"/>
        <end position="193"/>
    </location>
</feature>
<reference evidence="3" key="1">
    <citation type="journal article" date="2013" name="G3 (Bethesda)">
        <title>Comparative genomics of a plant-pathogenic fungus, Pyrenophora tritici-repentis, reveals transduplication and the impact of repeat elements on pathogenicity and population divergence.</title>
        <authorList>
            <person name="Manning V.A."/>
            <person name="Pandelova I."/>
            <person name="Dhillon B."/>
            <person name="Wilhelm L.J."/>
            <person name="Goodwin S.B."/>
            <person name="Berlin A.M."/>
            <person name="Figueroa M."/>
            <person name="Freitag M."/>
            <person name="Hane J.K."/>
            <person name="Henrissat B."/>
            <person name="Holman W.H."/>
            <person name="Kodira C.D."/>
            <person name="Martin J."/>
            <person name="Oliver R.P."/>
            <person name="Robbertse B."/>
            <person name="Schackwitz W."/>
            <person name="Schwartz D.C."/>
            <person name="Spatafora J.W."/>
            <person name="Turgeon B.G."/>
            <person name="Yandava C."/>
            <person name="Young S."/>
            <person name="Zhou S."/>
            <person name="Zeng Q."/>
            <person name="Grigoriev I.V."/>
            <person name="Ma L.-J."/>
            <person name="Ciuffetti L.M."/>
        </authorList>
    </citation>
    <scope>NUCLEOTIDE SEQUENCE [LARGE SCALE GENOMIC DNA]</scope>
    <source>
        <strain evidence="3">Pt-1C-BFP</strain>
    </source>
</reference>
<dbReference type="EMBL" id="DS231619">
    <property type="protein sequence ID" value="EDU49123.1"/>
    <property type="molecule type" value="Genomic_DNA"/>
</dbReference>
<name>B2W645_PYRTR</name>
<dbReference type="InParanoid" id="B2W645"/>
<sequence>MSCPITCLHNLLYIWPIRPIQPDMHDQPIIPLQRALSSLSSYRYRQDPCVLQITQQDPQAADDYPSLTRDYEAIKAFVIHVYVLKIPTAPYTKQILQPPSQSPPPILKLPTVYNHALITIKTPMPYCYHDTYEADDSFGGYGWFCCLGVRGGILSKDAWASMHWGSAGSDEERAKRYEETRQDDACPEKRLDI</sequence>
<accession>B2W645</accession>
<evidence type="ECO:0000256" key="1">
    <source>
        <dbReference type="SAM" id="MobiDB-lite"/>
    </source>
</evidence>
<dbReference type="AlphaFoldDB" id="B2W645"/>
<evidence type="ECO:0000313" key="3">
    <source>
        <dbReference type="Proteomes" id="UP000001471"/>
    </source>
</evidence>
<feature type="region of interest" description="Disordered" evidence="1">
    <location>
        <begin position="169"/>
        <end position="193"/>
    </location>
</feature>
<protein>
    <submittedName>
        <fullName evidence="2">Uncharacterized protein</fullName>
    </submittedName>
</protein>
<dbReference type="HOGENOM" id="CLU_1409451_0_0_1"/>
<evidence type="ECO:0000313" key="2">
    <source>
        <dbReference type="EMBL" id="EDU49123.1"/>
    </source>
</evidence>
<dbReference type="Proteomes" id="UP000001471">
    <property type="component" value="Unassembled WGS sequence"/>
</dbReference>
<organism evidence="2 3">
    <name type="scientific">Pyrenophora tritici-repentis (strain Pt-1C-BFP)</name>
    <name type="common">Wheat tan spot fungus</name>
    <name type="synonym">Drechslera tritici-repentis</name>
    <dbReference type="NCBI Taxonomy" id="426418"/>
    <lineage>
        <taxon>Eukaryota</taxon>
        <taxon>Fungi</taxon>
        <taxon>Dikarya</taxon>
        <taxon>Ascomycota</taxon>
        <taxon>Pezizomycotina</taxon>
        <taxon>Dothideomycetes</taxon>
        <taxon>Pleosporomycetidae</taxon>
        <taxon>Pleosporales</taxon>
        <taxon>Pleosporineae</taxon>
        <taxon>Pleosporaceae</taxon>
        <taxon>Pyrenophora</taxon>
    </lineage>
</organism>